<dbReference type="SUPFAM" id="SSF52172">
    <property type="entry name" value="CheY-like"/>
    <property type="match status" value="1"/>
</dbReference>
<dbReference type="EMBL" id="CP028940">
    <property type="protein sequence ID" value="QKM60178.1"/>
    <property type="molecule type" value="Genomic_DNA"/>
</dbReference>
<evidence type="ECO:0000256" key="7">
    <source>
        <dbReference type="PROSITE-ProRule" id="PRU00050"/>
    </source>
</evidence>
<keyword evidence="4 7" id="KW-0378">Hydrolase</keyword>
<evidence type="ECO:0000259" key="10">
    <source>
        <dbReference type="PROSITE" id="PS50122"/>
    </source>
</evidence>
<dbReference type="PIRSF" id="PIRSF000876">
    <property type="entry name" value="RR_chemtxs_CheB"/>
    <property type="match status" value="1"/>
</dbReference>
<protein>
    <recommendedName>
        <fullName evidence="5">protein-glutamate methylesterase</fullName>
        <ecNumber evidence="5">3.1.1.61</ecNumber>
    </recommendedName>
</protein>
<feature type="domain" description="Response regulatory" evidence="9">
    <location>
        <begin position="11"/>
        <end position="129"/>
    </location>
</feature>
<evidence type="ECO:0000259" key="9">
    <source>
        <dbReference type="PROSITE" id="PS50110"/>
    </source>
</evidence>
<evidence type="ECO:0000256" key="5">
    <source>
        <dbReference type="ARBA" id="ARBA00039140"/>
    </source>
</evidence>
<evidence type="ECO:0000256" key="6">
    <source>
        <dbReference type="ARBA" id="ARBA00048267"/>
    </source>
</evidence>
<evidence type="ECO:0000256" key="2">
    <source>
        <dbReference type="ARBA" id="ARBA00022500"/>
    </source>
</evidence>
<dbReference type="PROSITE" id="PS50110">
    <property type="entry name" value="RESPONSE_REGULATORY"/>
    <property type="match status" value="1"/>
</dbReference>
<dbReference type="EC" id="3.1.1.61" evidence="5"/>
<dbReference type="GO" id="GO:0005737">
    <property type="term" value="C:cytoplasm"/>
    <property type="evidence" value="ECO:0007669"/>
    <property type="project" value="InterPro"/>
</dbReference>
<dbReference type="InterPro" id="IPR008248">
    <property type="entry name" value="CheB-like"/>
</dbReference>
<accession>A0A6M9PLI4</accession>
<dbReference type="Proteomes" id="UP000501090">
    <property type="component" value="Chromosome"/>
</dbReference>
<dbReference type="SMART" id="SM00448">
    <property type="entry name" value="REC"/>
    <property type="match status" value="1"/>
</dbReference>
<evidence type="ECO:0000256" key="8">
    <source>
        <dbReference type="PROSITE-ProRule" id="PRU00169"/>
    </source>
</evidence>
<dbReference type="GO" id="GO:0008984">
    <property type="term" value="F:protein-glutamate methylesterase activity"/>
    <property type="evidence" value="ECO:0007669"/>
    <property type="project" value="UniProtKB-EC"/>
</dbReference>
<dbReference type="GO" id="GO:0006935">
    <property type="term" value="P:chemotaxis"/>
    <property type="evidence" value="ECO:0007669"/>
    <property type="project" value="UniProtKB-UniRule"/>
</dbReference>
<feature type="active site" evidence="7">
    <location>
        <position position="294"/>
    </location>
</feature>
<proteinExistence type="predicted"/>
<dbReference type="RefSeq" id="WP_173959949.1">
    <property type="nucleotide sequence ID" value="NZ_CBCSCC010000003.1"/>
</dbReference>
<feature type="modified residue" description="4-aspartylphosphate" evidence="8">
    <location>
        <position position="62"/>
    </location>
</feature>
<evidence type="ECO:0000256" key="1">
    <source>
        <dbReference type="ARBA" id="ARBA00022490"/>
    </source>
</evidence>
<evidence type="ECO:0000313" key="11">
    <source>
        <dbReference type="EMBL" id="QKM60178.1"/>
    </source>
</evidence>
<dbReference type="InterPro" id="IPR011006">
    <property type="entry name" value="CheY-like_superfamily"/>
</dbReference>
<dbReference type="PROSITE" id="PS50122">
    <property type="entry name" value="CHEB"/>
    <property type="match status" value="1"/>
</dbReference>
<evidence type="ECO:0000256" key="3">
    <source>
        <dbReference type="ARBA" id="ARBA00022553"/>
    </source>
</evidence>
<dbReference type="SUPFAM" id="SSF52738">
    <property type="entry name" value="Methylesterase CheB, C-terminal domain"/>
    <property type="match status" value="1"/>
</dbReference>
<dbReference type="AlphaFoldDB" id="A0A6M9PLI4"/>
<comment type="catalytic activity">
    <reaction evidence="6">
        <text>[protein]-L-glutamate 5-O-methyl ester + H2O = L-glutamyl-[protein] + methanol + H(+)</text>
        <dbReference type="Rhea" id="RHEA:23236"/>
        <dbReference type="Rhea" id="RHEA-COMP:10208"/>
        <dbReference type="Rhea" id="RHEA-COMP:10311"/>
        <dbReference type="ChEBI" id="CHEBI:15377"/>
        <dbReference type="ChEBI" id="CHEBI:15378"/>
        <dbReference type="ChEBI" id="CHEBI:17790"/>
        <dbReference type="ChEBI" id="CHEBI:29973"/>
        <dbReference type="ChEBI" id="CHEBI:82795"/>
        <dbReference type="EC" id="3.1.1.61"/>
    </reaction>
</comment>
<dbReference type="GO" id="GO:0000156">
    <property type="term" value="F:phosphorelay response regulator activity"/>
    <property type="evidence" value="ECO:0007669"/>
    <property type="project" value="InterPro"/>
</dbReference>
<dbReference type="KEGG" id="pard:DN92_03480"/>
<dbReference type="Pfam" id="PF01339">
    <property type="entry name" value="CheB_methylest"/>
    <property type="match status" value="1"/>
</dbReference>
<evidence type="ECO:0000256" key="4">
    <source>
        <dbReference type="ARBA" id="ARBA00022801"/>
    </source>
</evidence>
<dbReference type="PANTHER" id="PTHR42872:SF6">
    <property type="entry name" value="PROTEIN-GLUTAMATE METHYLESTERASE_PROTEIN-GLUTAMINE GLUTAMINASE"/>
    <property type="match status" value="1"/>
</dbReference>
<gene>
    <name evidence="11" type="ORF">DN92_03480</name>
</gene>
<keyword evidence="2 7" id="KW-0145">Chemotaxis</keyword>
<dbReference type="InterPro" id="IPR035909">
    <property type="entry name" value="CheB_C"/>
</dbReference>
<dbReference type="Pfam" id="PF00072">
    <property type="entry name" value="Response_reg"/>
    <property type="match status" value="1"/>
</dbReference>
<organism evidence="11 12">
    <name type="scientific">Polynucleobacter arcticus</name>
    <dbReference type="NCBI Taxonomy" id="1743165"/>
    <lineage>
        <taxon>Bacteria</taxon>
        <taxon>Pseudomonadati</taxon>
        <taxon>Pseudomonadota</taxon>
        <taxon>Betaproteobacteria</taxon>
        <taxon>Burkholderiales</taxon>
        <taxon>Burkholderiaceae</taxon>
        <taxon>Polynucleobacter</taxon>
    </lineage>
</organism>
<dbReference type="Gene3D" id="3.40.50.180">
    <property type="entry name" value="Methylesterase CheB, C-terminal domain"/>
    <property type="match status" value="1"/>
</dbReference>
<keyword evidence="3 8" id="KW-0597">Phosphoprotein</keyword>
<feature type="domain" description="CheB-type methylesterase" evidence="10">
    <location>
        <begin position="163"/>
        <end position="341"/>
    </location>
</feature>
<dbReference type="CDD" id="cd16432">
    <property type="entry name" value="CheB_Rec"/>
    <property type="match status" value="1"/>
</dbReference>
<evidence type="ECO:0000313" key="12">
    <source>
        <dbReference type="Proteomes" id="UP000501090"/>
    </source>
</evidence>
<feature type="active site" evidence="7">
    <location>
        <position position="201"/>
    </location>
</feature>
<reference evidence="11 12" key="1">
    <citation type="submission" date="2018-04" db="EMBL/GenBank/DDBJ databases">
        <title>Polynucleobacter sp. UK-Long2-W17 genome.</title>
        <authorList>
            <person name="Hahn M.W."/>
        </authorList>
    </citation>
    <scope>NUCLEOTIDE SEQUENCE [LARGE SCALE GENOMIC DNA]</scope>
    <source>
        <strain evidence="11 12">UK-Long2-W17</strain>
    </source>
</reference>
<feature type="active site" evidence="7">
    <location>
        <position position="174"/>
    </location>
</feature>
<dbReference type="Gene3D" id="3.40.50.2300">
    <property type="match status" value="1"/>
</dbReference>
<keyword evidence="1" id="KW-0963">Cytoplasm</keyword>
<keyword evidence="12" id="KW-1185">Reference proteome</keyword>
<dbReference type="InterPro" id="IPR001789">
    <property type="entry name" value="Sig_transdc_resp-reg_receiver"/>
</dbReference>
<dbReference type="PANTHER" id="PTHR42872">
    <property type="entry name" value="PROTEIN-GLUTAMATE METHYLESTERASE/PROTEIN-GLUTAMINE GLUTAMINASE"/>
    <property type="match status" value="1"/>
</dbReference>
<name>A0A6M9PLI4_9BURK</name>
<sequence>MSSNDQSIPIRVMLVEDSPLQLHIIKSVLNADPRIVVIGTATNGAEALLLLPKLKPDVICTDYHMPVMDGLEFIQKAVKIFPCPILVLSISVQPDQVDNIFKLLSAGALDVMFKPRATGGVIGQEDGLKLVDKICILNGVKYINKRPSKALPVRDAKCFVPRIVPTRVVVIGASTGGPQAFEKIFLNLKRDFSVPIVCVQHISLGFINGMITWLRGISNLTFEVAKAGGMPMPGHVYFPPERMHLTFAHDGSFVLTEPIAGEIYCPSIDQLLLSAAKIYGSSSVGVLLSGMGRDGAQGMKAIFDEGGDTIAQDEESCVIFGMPAAAIELGVVCEVLSATDIPHYLNKLPSLKTLYGR</sequence>
<dbReference type="InterPro" id="IPR000673">
    <property type="entry name" value="Sig_transdc_resp-reg_Me-estase"/>
</dbReference>
<dbReference type="CDD" id="cd17541">
    <property type="entry name" value="REC_CheB-like"/>
    <property type="match status" value="1"/>
</dbReference>